<dbReference type="Proteomes" id="UP000019804">
    <property type="component" value="Unassembled WGS sequence"/>
</dbReference>
<evidence type="ECO:0000256" key="1">
    <source>
        <dbReference type="SAM" id="MobiDB-lite"/>
    </source>
</evidence>
<proteinExistence type="predicted"/>
<organism evidence="2 3">
    <name type="scientific">Aspergillus ruber (strain CBS 135680)</name>
    <dbReference type="NCBI Taxonomy" id="1388766"/>
    <lineage>
        <taxon>Eukaryota</taxon>
        <taxon>Fungi</taxon>
        <taxon>Dikarya</taxon>
        <taxon>Ascomycota</taxon>
        <taxon>Pezizomycotina</taxon>
        <taxon>Eurotiomycetes</taxon>
        <taxon>Eurotiomycetidae</taxon>
        <taxon>Eurotiales</taxon>
        <taxon>Aspergillaceae</taxon>
        <taxon>Aspergillus</taxon>
        <taxon>Aspergillus subgen. Aspergillus</taxon>
    </lineage>
</organism>
<protein>
    <submittedName>
        <fullName evidence="2">Uncharacterized protein</fullName>
    </submittedName>
</protein>
<dbReference type="AlphaFoldDB" id="A0A017SFI7"/>
<accession>A0A017SFI7</accession>
<dbReference type="EMBL" id="KK088420">
    <property type="protein sequence ID" value="EYE95783.1"/>
    <property type="molecule type" value="Genomic_DNA"/>
</dbReference>
<dbReference type="RefSeq" id="XP_040639471.1">
    <property type="nucleotide sequence ID" value="XM_040781636.1"/>
</dbReference>
<feature type="compositionally biased region" description="Polar residues" evidence="1">
    <location>
        <begin position="16"/>
        <end position="29"/>
    </location>
</feature>
<dbReference type="GeneID" id="63696760"/>
<evidence type="ECO:0000313" key="3">
    <source>
        <dbReference type="Proteomes" id="UP000019804"/>
    </source>
</evidence>
<keyword evidence="3" id="KW-1185">Reference proteome</keyword>
<gene>
    <name evidence="2" type="ORF">EURHEDRAFT_411502</name>
</gene>
<dbReference type="HOGENOM" id="CLU_2721798_0_0_1"/>
<evidence type="ECO:0000313" key="2">
    <source>
        <dbReference type="EMBL" id="EYE95783.1"/>
    </source>
</evidence>
<reference evidence="3" key="1">
    <citation type="journal article" date="2014" name="Nat. Commun.">
        <title>Genomic adaptations of the halophilic Dead Sea filamentous fungus Eurotium rubrum.</title>
        <authorList>
            <person name="Kis-Papo T."/>
            <person name="Weig A.R."/>
            <person name="Riley R."/>
            <person name="Persoh D."/>
            <person name="Salamov A."/>
            <person name="Sun H."/>
            <person name="Lipzen A."/>
            <person name="Wasser S.P."/>
            <person name="Rambold G."/>
            <person name="Grigoriev I.V."/>
            <person name="Nevo E."/>
        </authorList>
    </citation>
    <scope>NUCLEOTIDE SEQUENCE [LARGE SCALE GENOMIC DNA]</scope>
    <source>
        <strain evidence="3">CBS 135680</strain>
    </source>
</reference>
<sequence>MQTGCHPGPSTPMGGPNQTHPKESNSPPETTGDACRKHMGSRSDTAAPGLPSCGASSNPLWVLSMAHPQNRQ</sequence>
<feature type="region of interest" description="Disordered" evidence="1">
    <location>
        <begin position="1"/>
        <end position="72"/>
    </location>
</feature>
<name>A0A017SFI7_ASPRC</name>